<proteinExistence type="predicted"/>
<dbReference type="Proteomes" id="UP000529783">
    <property type="component" value="Unassembled WGS sequence"/>
</dbReference>
<reference evidence="1 2" key="1">
    <citation type="submission" date="2020-07" db="EMBL/GenBank/DDBJ databases">
        <title>Sequencing the genomes of 1000 actinobacteria strains.</title>
        <authorList>
            <person name="Klenk H.-P."/>
        </authorList>
    </citation>
    <scope>NUCLEOTIDE SEQUENCE [LARGE SCALE GENOMIC DNA]</scope>
    <source>
        <strain evidence="1 2">DSM 40398</strain>
    </source>
</reference>
<accession>A0A7Y9ENU3</accession>
<dbReference type="RefSeq" id="WP_179846981.1">
    <property type="nucleotide sequence ID" value="NZ_JACCBA010000001.1"/>
</dbReference>
<dbReference type="AlphaFoldDB" id="A0A7Y9ENU3"/>
<keyword evidence="1" id="KW-0067">ATP-binding</keyword>
<dbReference type="InterPro" id="IPR027417">
    <property type="entry name" value="P-loop_NTPase"/>
</dbReference>
<keyword evidence="1" id="KW-0547">Nucleotide-binding</keyword>
<evidence type="ECO:0000313" key="1">
    <source>
        <dbReference type="EMBL" id="NYD50420.1"/>
    </source>
</evidence>
<dbReference type="EMBL" id="JACCBA010000001">
    <property type="protein sequence ID" value="NYD50420.1"/>
    <property type="molecule type" value="Genomic_DNA"/>
</dbReference>
<dbReference type="SUPFAM" id="SSF52540">
    <property type="entry name" value="P-loop containing nucleoside triphosphate hydrolases"/>
    <property type="match status" value="1"/>
</dbReference>
<sequence length="318" mass="35243">MQPGQDERAATQNIAMWGAAGCGKTTFLAALDIALTQVDGDWKVVGADAGSTEVLTDLTRSLADRRQFPRATGEAIERYKWYLIGNRPVRTGRFPRRRTVVAESRIGLDLIDAGGEQFERGRVIGRRLLDNLVQSRGILYLFDPIREYEKGDAFENLHGMLAQLSQRMVAAGTFPGGRLPHHLAVCVTKFDEVSVLKTADSIGVLGVDPDDTRGFPRVMEDEDAERLFESLCGVSASGNAELVLRKLKKFFHQDRIRFFVTSAIGFHLPPGTNRFDPRDYQNLVPAPGGYQIRSGVRPINVMEPLLWLAQSLSADQQG</sequence>
<name>A0A7Y9ENU3_9ACTN</name>
<evidence type="ECO:0000313" key="2">
    <source>
        <dbReference type="Proteomes" id="UP000529783"/>
    </source>
</evidence>
<keyword evidence="2" id="KW-1185">Reference proteome</keyword>
<comment type="caution">
    <text evidence="1">The sequence shown here is derived from an EMBL/GenBank/DDBJ whole genome shotgun (WGS) entry which is preliminary data.</text>
</comment>
<dbReference type="GO" id="GO:0005524">
    <property type="term" value="F:ATP binding"/>
    <property type="evidence" value="ECO:0007669"/>
    <property type="project" value="UniProtKB-KW"/>
</dbReference>
<protein>
    <submittedName>
        <fullName evidence="1">Energy-coupling factor transporter ATP-binding protein EcfA2</fullName>
    </submittedName>
</protein>
<organism evidence="1 2">
    <name type="scientific">Actinomadura luteofluorescens</name>
    <dbReference type="NCBI Taxonomy" id="46163"/>
    <lineage>
        <taxon>Bacteria</taxon>
        <taxon>Bacillati</taxon>
        <taxon>Actinomycetota</taxon>
        <taxon>Actinomycetes</taxon>
        <taxon>Streptosporangiales</taxon>
        <taxon>Thermomonosporaceae</taxon>
        <taxon>Actinomadura</taxon>
    </lineage>
</organism>
<gene>
    <name evidence="1" type="ORF">BJY14_006403</name>
</gene>